<protein>
    <submittedName>
        <fullName evidence="1">Peptidase</fullName>
    </submittedName>
</protein>
<gene>
    <name evidence="1" type="ORF">F1654_12210</name>
</gene>
<dbReference type="SUPFAM" id="SSF56235">
    <property type="entry name" value="N-terminal nucleophile aminohydrolases (Ntn hydrolases)"/>
    <property type="match status" value="1"/>
</dbReference>
<dbReference type="Proteomes" id="UP000325122">
    <property type="component" value="Unassembled WGS sequence"/>
</dbReference>
<dbReference type="InterPro" id="IPR029055">
    <property type="entry name" value="Ntn_hydrolases_N"/>
</dbReference>
<dbReference type="RefSeq" id="WP_150023836.1">
    <property type="nucleotide sequence ID" value="NZ_VWOJ01000004.1"/>
</dbReference>
<proteinExistence type="predicted"/>
<dbReference type="EMBL" id="VWOJ01000004">
    <property type="protein sequence ID" value="KAA5801648.1"/>
    <property type="molecule type" value="Genomic_DNA"/>
</dbReference>
<organism evidence="1 2">
    <name type="scientific">Alkalicaulis satelles</name>
    <dbReference type="NCBI Taxonomy" id="2609175"/>
    <lineage>
        <taxon>Bacteria</taxon>
        <taxon>Pseudomonadati</taxon>
        <taxon>Pseudomonadota</taxon>
        <taxon>Alphaproteobacteria</taxon>
        <taxon>Maricaulales</taxon>
        <taxon>Maricaulaceae</taxon>
        <taxon>Alkalicaulis</taxon>
    </lineage>
</organism>
<dbReference type="InterPro" id="IPR016545">
    <property type="entry name" value="UCP009120_prtse"/>
</dbReference>
<sequence length="246" mass="26603">MTYCVGMLLNDGLAMIADTRTNAGVDNVSTYRKLFVTEQPGERVIAIATAGNLSVTQTALSRLKSGVKLPGSDKAETLMSAPDLQRAVELVGHTIKSVRQDFTTGLEAETVDMGATVLLGGQIRGGPLGLYLIYPQGNAIECGPETPYLQIGELKYGKPILDRALRPDTPLVEAVKLGLISFDSTLRSNLGVGLPFDMITIRPDRFSGSQRRIEADDPYFRELGAQWSEAIAKAHRAMPAPPWIES</sequence>
<evidence type="ECO:0000313" key="2">
    <source>
        <dbReference type="Proteomes" id="UP000325122"/>
    </source>
</evidence>
<keyword evidence="2" id="KW-1185">Reference proteome</keyword>
<dbReference type="PIRSF" id="PIRSF009120">
    <property type="entry name" value="UCP009120_prtse"/>
    <property type="match status" value="1"/>
</dbReference>
<evidence type="ECO:0000313" key="1">
    <source>
        <dbReference type="EMBL" id="KAA5801648.1"/>
    </source>
</evidence>
<accession>A0A5M6ZEX2</accession>
<dbReference type="Gene3D" id="3.60.20.10">
    <property type="entry name" value="Glutamine Phosphoribosylpyrophosphate, subunit 1, domain 1"/>
    <property type="match status" value="1"/>
</dbReference>
<dbReference type="AlphaFoldDB" id="A0A5M6ZEX2"/>
<comment type="caution">
    <text evidence="1">The sequence shown here is derived from an EMBL/GenBank/DDBJ whole genome shotgun (WGS) entry which is preliminary data.</text>
</comment>
<name>A0A5M6ZEX2_9PROT</name>
<reference evidence="1 2" key="1">
    <citation type="submission" date="2019-09" db="EMBL/GenBank/DDBJ databases">
        <authorList>
            <person name="Kevbrin V."/>
            <person name="Grouzdev D.S."/>
        </authorList>
    </citation>
    <scope>NUCLEOTIDE SEQUENCE [LARGE SCALE GENOMIC DNA]</scope>
    <source>
        <strain evidence="1 2">G-192</strain>
    </source>
</reference>